<dbReference type="EMBL" id="MEWW01000017">
    <property type="protein sequence ID" value="OGC84328.1"/>
    <property type="molecule type" value="Genomic_DNA"/>
</dbReference>
<dbReference type="NCBIfam" id="NF002017">
    <property type="entry name" value="PRK00823.1-2"/>
    <property type="match status" value="1"/>
</dbReference>
<evidence type="ECO:0000256" key="4">
    <source>
        <dbReference type="HAMAP-Rule" id="MF_00434"/>
    </source>
</evidence>
<gene>
    <name evidence="5" type="ORF">A3F55_01490</name>
</gene>
<dbReference type="InterPro" id="IPR036428">
    <property type="entry name" value="PCD_sf"/>
</dbReference>
<dbReference type="CDD" id="cd00913">
    <property type="entry name" value="PCD_DCoH_subfamily_a"/>
    <property type="match status" value="1"/>
</dbReference>
<dbReference type="GO" id="GO:0008124">
    <property type="term" value="F:4-alpha-hydroxytetrahydrobiopterin dehydratase activity"/>
    <property type="evidence" value="ECO:0007669"/>
    <property type="project" value="UniProtKB-UniRule"/>
</dbReference>
<name>A0A1F4XRV0_9BACT</name>
<dbReference type="Pfam" id="PF01329">
    <property type="entry name" value="Pterin_4a"/>
    <property type="match status" value="1"/>
</dbReference>
<accession>A0A1F4XRV0</accession>
<dbReference type="GO" id="GO:0006729">
    <property type="term" value="P:tetrahydrobiopterin biosynthetic process"/>
    <property type="evidence" value="ECO:0007669"/>
    <property type="project" value="InterPro"/>
</dbReference>
<evidence type="ECO:0000256" key="1">
    <source>
        <dbReference type="ARBA" id="ARBA00001554"/>
    </source>
</evidence>
<comment type="caution">
    <text evidence="5">The sequence shown here is derived from an EMBL/GenBank/DDBJ whole genome shotgun (WGS) entry which is preliminary data.</text>
</comment>
<dbReference type="PANTHER" id="PTHR12599">
    <property type="entry name" value="PTERIN-4-ALPHA-CARBINOLAMINE DEHYDRATASE"/>
    <property type="match status" value="1"/>
</dbReference>
<evidence type="ECO:0000313" key="6">
    <source>
        <dbReference type="Proteomes" id="UP000178091"/>
    </source>
</evidence>
<keyword evidence="3 4" id="KW-0456">Lyase</keyword>
<comment type="catalytic activity">
    <reaction evidence="1 4">
        <text>(4aS,6R)-4a-hydroxy-L-erythro-5,6,7,8-tetrahydrobiopterin = (6R)-L-erythro-6,7-dihydrobiopterin + H2O</text>
        <dbReference type="Rhea" id="RHEA:11920"/>
        <dbReference type="ChEBI" id="CHEBI:15377"/>
        <dbReference type="ChEBI" id="CHEBI:15642"/>
        <dbReference type="ChEBI" id="CHEBI:43120"/>
        <dbReference type="EC" id="4.2.1.96"/>
    </reaction>
</comment>
<dbReference type="Gene3D" id="3.30.1360.20">
    <property type="entry name" value="Transcriptional coactivator/pterin dehydratase"/>
    <property type="match status" value="1"/>
</dbReference>
<dbReference type="HAMAP" id="MF_00434">
    <property type="entry name" value="Pterin_4_alpha"/>
    <property type="match status" value="1"/>
</dbReference>
<dbReference type="SUPFAM" id="SSF55248">
    <property type="entry name" value="PCD-like"/>
    <property type="match status" value="1"/>
</dbReference>
<dbReference type="Proteomes" id="UP000178091">
    <property type="component" value="Unassembled WGS sequence"/>
</dbReference>
<dbReference type="EC" id="4.2.1.96" evidence="4"/>
<reference evidence="5 6" key="1">
    <citation type="journal article" date="2016" name="Nat. Commun.">
        <title>Thousands of microbial genomes shed light on interconnected biogeochemical processes in an aquifer system.</title>
        <authorList>
            <person name="Anantharaman K."/>
            <person name="Brown C.T."/>
            <person name="Hug L.A."/>
            <person name="Sharon I."/>
            <person name="Castelle C.J."/>
            <person name="Probst A.J."/>
            <person name="Thomas B.C."/>
            <person name="Singh A."/>
            <person name="Wilkins M.J."/>
            <person name="Karaoz U."/>
            <person name="Brodie E.L."/>
            <person name="Williams K.H."/>
            <person name="Hubbard S.S."/>
            <person name="Banfield J.F."/>
        </authorList>
    </citation>
    <scope>NUCLEOTIDE SEQUENCE [LARGE SCALE GENOMIC DNA]</scope>
</reference>
<evidence type="ECO:0000256" key="2">
    <source>
        <dbReference type="ARBA" id="ARBA00006472"/>
    </source>
</evidence>
<evidence type="ECO:0000256" key="3">
    <source>
        <dbReference type="ARBA" id="ARBA00023239"/>
    </source>
</evidence>
<sequence length="111" mass="12230">MSELSKKRCIPCEGGVTAYTPQEAQKMMKELAGGWMLIDGAHLLIKEFQFKNFKEALAFANKVGEIAEAEQHHPDLSVGWGRVSVELTTHAIDGLSENDFIVAAKIDEIAK</sequence>
<dbReference type="InterPro" id="IPR001533">
    <property type="entry name" value="Pterin_deHydtase"/>
</dbReference>
<evidence type="ECO:0000313" key="5">
    <source>
        <dbReference type="EMBL" id="OGC84328.1"/>
    </source>
</evidence>
<comment type="similarity">
    <text evidence="2 4">Belongs to the pterin-4-alpha-carbinolamine dehydratase family.</text>
</comment>
<protein>
    <recommendedName>
        <fullName evidence="4">Putative pterin-4-alpha-carbinolamine dehydratase</fullName>
        <shortName evidence="4">PHS</shortName>
        <ecNumber evidence="4">4.2.1.96</ecNumber>
    </recommendedName>
    <alternativeName>
        <fullName evidence="4">4-alpha-hydroxy-tetrahydropterin dehydratase</fullName>
    </alternativeName>
    <alternativeName>
        <fullName evidence="4">Pterin carbinolamine dehydratase</fullName>
        <shortName evidence="4">PCD</shortName>
    </alternativeName>
</protein>
<organism evidence="5 6">
    <name type="scientific">Candidatus Adlerbacteria bacterium RIFCSPHIGHO2_12_FULL_53_18</name>
    <dbReference type="NCBI Taxonomy" id="1797242"/>
    <lineage>
        <taxon>Bacteria</taxon>
        <taxon>Candidatus Adleribacteriota</taxon>
    </lineage>
</organism>
<proteinExistence type="inferred from homology"/>
<dbReference type="PANTHER" id="PTHR12599:SF0">
    <property type="entry name" value="PTERIN-4-ALPHA-CARBINOLAMINE DEHYDRATASE"/>
    <property type="match status" value="1"/>
</dbReference>
<dbReference type="AlphaFoldDB" id="A0A1F4XRV0"/>